<gene>
    <name evidence="2" type="ORF">HD597_012348</name>
</gene>
<evidence type="ECO:0000313" key="3">
    <source>
        <dbReference type="Proteomes" id="UP001139648"/>
    </source>
</evidence>
<feature type="signal peptide" evidence="1">
    <location>
        <begin position="1"/>
        <end position="26"/>
    </location>
</feature>
<keyword evidence="3" id="KW-1185">Reference proteome</keyword>
<dbReference type="AlphaFoldDB" id="A0A9X2H2F1"/>
<reference evidence="2" key="1">
    <citation type="submission" date="2022-06" db="EMBL/GenBank/DDBJ databases">
        <title>Sequencing the genomes of 1000 actinobacteria strains.</title>
        <authorList>
            <person name="Klenk H.-P."/>
        </authorList>
    </citation>
    <scope>NUCLEOTIDE SEQUENCE</scope>
    <source>
        <strain evidence="2">DSM 46694</strain>
    </source>
</reference>
<dbReference type="PROSITE" id="PS51257">
    <property type="entry name" value="PROKAR_LIPOPROTEIN"/>
    <property type="match status" value="1"/>
</dbReference>
<dbReference type="Proteomes" id="UP001139648">
    <property type="component" value="Unassembled WGS sequence"/>
</dbReference>
<keyword evidence="1" id="KW-0732">Signal</keyword>
<evidence type="ECO:0000313" key="2">
    <source>
        <dbReference type="EMBL" id="MCP2365328.1"/>
    </source>
</evidence>
<proteinExistence type="predicted"/>
<comment type="caution">
    <text evidence="2">The sequence shown here is derived from an EMBL/GenBank/DDBJ whole genome shotgun (WGS) entry which is preliminary data.</text>
</comment>
<organism evidence="2 3">
    <name type="scientific">Nonomuraea thailandensis</name>
    <dbReference type="NCBI Taxonomy" id="1188745"/>
    <lineage>
        <taxon>Bacteria</taxon>
        <taxon>Bacillati</taxon>
        <taxon>Actinomycetota</taxon>
        <taxon>Actinomycetes</taxon>
        <taxon>Streptosporangiales</taxon>
        <taxon>Streptosporangiaceae</taxon>
        <taxon>Nonomuraea</taxon>
    </lineage>
</organism>
<sequence length="120" mass="12777">MPVLRCAAVVQGALACALLMSSSAWASTGPWTDGYGRLGDVEISADRKHVALCDRLDDENKVAVQYRTTIGRTILLQAGPKSGCVLDSVFFGSIKRAKFCYGSDVAPAGSMRKCNPAHNI</sequence>
<protein>
    <submittedName>
        <fullName evidence="2">Uncharacterized protein</fullName>
    </submittedName>
</protein>
<accession>A0A9X2H2F1</accession>
<name>A0A9X2H2F1_9ACTN</name>
<feature type="chain" id="PRO_5040911138" evidence="1">
    <location>
        <begin position="27"/>
        <end position="120"/>
    </location>
</feature>
<dbReference type="EMBL" id="JAMZEB010000002">
    <property type="protein sequence ID" value="MCP2365328.1"/>
    <property type="molecule type" value="Genomic_DNA"/>
</dbReference>
<evidence type="ECO:0000256" key="1">
    <source>
        <dbReference type="SAM" id="SignalP"/>
    </source>
</evidence>
<dbReference type="RefSeq" id="WP_253758518.1">
    <property type="nucleotide sequence ID" value="NZ_BAABKA010000005.1"/>
</dbReference>